<dbReference type="SMART" id="SM01144">
    <property type="entry name" value="DTW"/>
    <property type="match status" value="1"/>
</dbReference>
<dbReference type="EMBL" id="NEVP01000010">
    <property type="protein sequence ID" value="OZI48046.1"/>
    <property type="molecule type" value="Genomic_DNA"/>
</dbReference>
<dbReference type="Pfam" id="PF03942">
    <property type="entry name" value="DTW"/>
    <property type="match status" value="1"/>
</dbReference>
<organism evidence="7 8">
    <name type="scientific">Bordetella genomosp. 5</name>
    <dbReference type="NCBI Taxonomy" id="1395608"/>
    <lineage>
        <taxon>Bacteria</taxon>
        <taxon>Pseudomonadati</taxon>
        <taxon>Pseudomonadota</taxon>
        <taxon>Betaproteobacteria</taxon>
        <taxon>Burkholderiales</taxon>
        <taxon>Alcaligenaceae</taxon>
        <taxon>Bordetella</taxon>
    </lineage>
</organism>
<evidence type="ECO:0000256" key="2">
    <source>
        <dbReference type="ARBA" id="ARBA00022679"/>
    </source>
</evidence>
<sequence>MSRPACPRCLRPVPLCLCADIPALDNAVRVLVLQHPDEARHALNTARLAVLGLEHAELVTGTRFDAALWERPQRDCYLLFPGEGARTAQDLATPIADGHERLLIVPDGTWRHARALLRDNPALAALPRITLAEGTVTRYRVRHADAAGALSTIEAIGAALNAFECTSRYDALLAPFERLVAQQIAAMGEDVYQRHHVDRTGTRRKS</sequence>
<evidence type="ECO:0000313" key="7">
    <source>
        <dbReference type="EMBL" id="OZI48046.1"/>
    </source>
</evidence>
<keyword evidence="4" id="KW-0819">tRNA processing</keyword>
<evidence type="ECO:0000256" key="3">
    <source>
        <dbReference type="ARBA" id="ARBA00022691"/>
    </source>
</evidence>
<evidence type="ECO:0000256" key="5">
    <source>
        <dbReference type="ARBA" id="ARBA00034489"/>
    </source>
</evidence>
<protein>
    <recommendedName>
        <fullName evidence="1">tRNA-uridine aminocarboxypropyltransferase</fullName>
        <ecNumber evidence="1">2.5.1.25</ecNumber>
    </recommendedName>
</protein>
<dbReference type="PANTHER" id="PTHR21392:SF0">
    <property type="entry name" value="TRNA-URIDINE AMINOCARBOXYPROPYLTRANSFERASE 2"/>
    <property type="match status" value="1"/>
</dbReference>
<keyword evidence="2" id="KW-0808">Transferase</keyword>
<gene>
    <name evidence="7" type="ORF">CAL25_16825</name>
</gene>
<accession>A0A261TEH1</accession>
<dbReference type="InterPro" id="IPR039262">
    <property type="entry name" value="DTWD2/TAPT"/>
</dbReference>
<evidence type="ECO:0000259" key="6">
    <source>
        <dbReference type="SMART" id="SM01144"/>
    </source>
</evidence>
<comment type="similarity">
    <text evidence="5">Belongs to the TDD superfamily. DTWD2 family.</text>
</comment>
<dbReference type="GO" id="GO:0008033">
    <property type="term" value="P:tRNA processing"/>
    <property type="evidence" value="ECO:0007669"/>
    <property type="project" value="UniProtKB-KW"/>
</dbReference>
<keyword evidence="3" id="KW-0949">S-adenosyl-L-methionine</keyword>
<keyword evidence="8" id="KW-1185">Reference proteome</keyword>
<dbReference type="RefSeq" id="WP_094801960.1">
    <property type="nucleotide sequence ID" value="NZ_NEVP01000010.1"/>
</dbReference>
<dbReference type="PANTHER" id="PTHR21392">
    <property type="entry name" value="TRNA-URIDINE AMINOCARBOXYPROPYLTRANSFERASE 2"/>
    <property type="match status" value="1"/>
</dbReference>
<name>A0A261TEH1_9BORD</name>
<evidence type="ECO:0000256" key="1">
    <source>
        <dbReference type="ARBA" id="ARBA00012386"/>
    </source>
</evidence>
<dbReference type="AlphaFoldDB" id="A0A261TEH1"/>
<feature type="domain" description="DTW" evidence="6">
    <location>
        <begin position="2"/>
        <end position="188"/>
    </location>
</feature>
<dbReference type="Proteomes" id="UP000216913">
    <property type="component" value="Unassembled WGS sequence"/>
</dbReference>
<proteinExistence type="inferred from homology"/>
<reference evidence="7 8" key="1">
    <citation type="submission" date="2017-05" db="EMBL/GenBank/DDBJ databases">
        <title>Complete and WGS of Bordetella genogroups.</title>
        <authorList>
            <person name="Spilker T."/>
            <person name="LiPuma J."/>
        </authorList>
    </citation>
    <scope>NUCLEOTIDE SEQUENCE [LARGE SCALE GENOMIC DNA]</scope>
    <source>
        <strain evidence="7 8">AU10456</strain>
    </source>
</reference>
<comment type="caution">
    <text evidence="7">The sequence shown here is derived from an EMBL/GenBank/DDBJ whole genome shotgun (WGS) entry which is preliminary data.</text>
</comment>
<dbReference type="GO" id="GO:0016432">
    <property type="term" value="F:tRNA-uridine aminocarboxypropyltransferase activity"/>
    <property type="evidence" value="ECO:0007669"/>
    <property type="project" value="UniProtKB-EC"/>
</dbReference>
<evidence type="ECO:0000313" key="8">
    <source>
        <dbReference type="Proteomes" id="UP000216913"/>
    </source>
</evidence>
<evidence type="ECO:0000256" key="4">
    <source>
        <dbReference type="ARBA" id="ARBA00022694"/>
    </source>
</evidence>
<dbReference type="OrthoDB" id="268835at2"/>
<dbReference type="EC" id="2.5.1.25" evidence="1"/>
<dbReference type="InterPro" id="IPR005636">
    <property type="entry name" value="DTW"/>
</dbReference>